<proteinExistence type="predicted"/>
<name>A0A1F5NVS9_9BACT</name>
<dbReference type="PANTHER" id="PTHR11749">
    <property type="entry name" value="RIBULOSE-5-PHOSPHATE-3-EPIMERASE"/>
    <property type="match status" value="1"/>
</dbReference>
<dbReference type="GO" id="GO:0046872">
    <property type="term" value="F:metal ion binding"/>
    <property type="evidence" value="ECO:0007669"/>
    <property type="project" value="UniProtKB-KW"/>
</dbReference>
<gene>
    <name evidence="3" type="ORF">A2720_02825</name>
</gene>
<dbReference type="InterPro" id="IPR000056">
    <property type="entry name" value="Ribul_P_3_epim-like"/>
</dbReference>
<dbReference type="GO" id="GO:0005975">
    <property type="term" value="P:carbohydrate metabolic process"/>
    <property type="evidence" value="ECO:0007669"/>
    <property type="project" value="InterPro"/>
</dbReference>
<dbReference type="SUPFAM" id="SSF51366">
    <property type="entry name" value="Ribulose-phoshate binding barrel"/>
    <property type="match status" value="1"/>
</dbReference>
<sequence>MAEIAPAILSNDVSDFRKKYAELFALNHLFSKLHVDFIDDEFIRNKTVMPKDLVFLKSSPLTLMAHFMALEPQKYFEDAKAVGFSWVIVHHEAYREESELAEAIALAKKIGLKIGIALNPETPLYTAAKFLTRVDLIQHMGIHPGAQGRPFIPETIEKVKELRALTKNVIICVDGGIKVGIARQCAKAGADILVAGSAIFRSEDEEMAIEALQADIET</sequence>
<evidence type="ECO:0000313" key="4">
    <source>
        <dbReference type="Proteomes" id="UP000178892"/>
    </source>
</evidence>
<dbReference type="GO" id="GO:0016857">
    <property type="term" value="F:racemase and epimerase activity, acting on carbohydrates and derivatives"/>
    <property type="evidence" value="ECO:0007669"/>
    <property type="project" value="InterPro"/>
</dbReference>
<dbReference type="STRING" id="1817825.A2720_02825"/>
<evidence type="ECO:0008006" key="5">
    <source>
        <dbReference type="Google" id="ProtNLM"/>
    </source>
</evidence>
<evidence type="ECO:0000313" key="3">
    <source>
        <dbReference type="EMBL" id="OGE81450.1"/>
    </source>
</evidence>
<keyword evidence="1" id="KW-0479">Metal-binding</keyword>
<protein>
    <recommendedName>
        <fullName evidence="5">Ribulose-phosphate 3-epimerase</fullName>
    </recommendedName>
</protein>
<dbReference type="InterPro" id="IPR013785">
    <property type="entry name" value="Aldolase_TIM"/>
</dbReference>
<dbReference type="InterPro" id="IPR011060">
    <property type="entry name" value="RibuloseP-bd_barrel"/>
</dbReference>
<dbReference type="EMBL" id="MFEL01000008">
    <property type="protein sequence ID" value="OGE81450.1"/>
    <property type="molecule type" value="Genomic_DNA"/>
</dbReference>
<comment type="caution">
    <text evidence="3">The sequence shown here is derived from an EMBL/GenBank/DDBJ whole genome shotgun (WGS) entry which is preliminary data.</text>
</comment>
<dbReference type="Gene3D" id="3.20.20.70">
    <property type="entry name" value="Aldolase class I"/>
    <property type="match status" value="1"/>
</dbReference>
<evidence type="ECO:0000256" key="2">
    <source>
        <dbReference type="ARBA" id="ARBA00023235"/>
    </source>
</evidence>
<accession>A0A1F5NVS9</accession>
<keyword evidence="2" id="KW-0413">Isomerase</keyword>
<organism evidence="3 4">
    <name type="scientific">Candidatus Doudnabacteria bacterium RIFCSPHIGHO2_01_FULL_46_24</name>
    <dbReference type="NCBI Taxonomy" id="1817825"/>
    <lineage>
        <taxon>Bacteria</taxon>
        <taxon>Candidatus Doudnaibacteriota</taxon>
    </lineage>
</organism>
<dbReference type="AlphaFoldDB" id="A0A1F5NVS9"/>
<dbReference type="Pfam" id="PF00834">
    <property type="entry name" value="Ribul_P_3_epim"/>
    <property type="match status" value="1"/>
</dbReference>
<dbReference type="Proteomes" id="UP000178892">
    <property type="component" value="Unassembled WGS sequence"/>
</dbReference>
<evidence type="ECO:0000256" key="1">
    <source>
        <dbReference type="ARBA" id="ARBA00022723"/>
    </source>
</evidence>
<reference evidence="3 4" key="1">
    <citation type="journal article" date="2016" name="Nat. Commun.">
        <title>Thousands of microbial genomes shed light on interconnected biogeochemical processes in an aquifer system.</title>
        <authorList>
            <person name="Anantharaman K."/>
            <person name="Brown C.T."/>
            <person name="Hug L.A."/>
            <person name="Sharon I."/>
            <person name="Castelle C.J."/>
            <person name="Probst A.J."/>
            <person name="Thomas B.C."/>
            <person name="Singh A."/>
            <person name="Wilkins M.J."/>
            <person name="Karaoz U."/>
            <person name="Brodie E.L."/>
            <person name="Williams K.H."/>
            <person name="Hubbard S.S."/>
            <person name="Banfield J.F."/>
        </authorList>
    </citation>
    <scope>NUCLEOTIDE SEQUENCE [LARGE SCALE GENOMIC DNA]</scope>
</reference>